<sequence length="463" mass="51204">MQACFMRCSNAWRFAHYVTTHPSESEITDIKWGFLRVENFIRQFARLVPPTQQSLHPPNRFPLPPPPQFSIPLPTEKSRPLANDLSPYTSLDTLPPPPLRFETRAHDTKIPLAYQPPLPSPGEQSLRIFLLQKLYFEYYATKIIVTHANSGYGEIQNVKSLKIGTVIVLWLDCSTPTNVNRVRFPVGSLQVFPHVGVVPDDAAYRQVFSCFSRPCIPALLRSNLISPSSALKTSMFSTFQIFPHHSNKNKINSALKYTYVRGWGGLGVSITVLLAPSVVAFIEAWLWLAGASERERRGKGHSHANAGGLLALSVAGAASDGSEHESGALSLWRNLLELVKLSLHEAEEYPGSSTLAGLQKRSKIPSHSDIVSRPRWFSGQTTRLAPRRSGFDSRVGSLPDSRGRESCRTMALVGGSPVSPLAFHSGAAPYSPRFTLIGSRDLDISPLWHHSARATVRLLMQNA</sequence>
<evidence type="ECO:0000313" key="2">
    <source>
        <dbReference type="EMBL" id="KAJ8869021.1"/>
    </source>
</evidence>
<reference evidence="2 3" key="1">
    <citation type="submission" date="2023-02" db="EMBL/GenBank/DDBJ databases">
        <title>LHISI_Scaffold_Assembly.</title>
        <authorList>
            <person name="Stuart O.P."/>
            <person name="Cleave R."/>
            <person name="Magrath M.J.L."/>
            <person name="Mikheyev A.S."/>
        </authorList>
    </citation>
    <scope>NUCLEOTIDE SEQUENCE [LARGE SCALE GENOMIC DNA]</scope>
    <source>
        <strain evidence="2">Daus_M_001</strain>
        <tissue evidence="2">Leg muscle</tissue>
    </source>
</reference>
<gene>
    <name evidence="2" type="ORF">PR048_030567</name>
</gene>
<keyword evidence="1" id="KW-0812">Transmembrane</keyword>
<accession>A0ABQ9GBX5</accession>
<dbReference type="Proteomes" id="UP001159363">
    <property type="component" value="Chromosome 13"/>
</dbReference>
<dbReference type="EMBL" id="JARBHB010000014">
    <property type="protein sequence ID" value="KAJ8869021.1"/>
    <property type="molecule type" value="Genomic_DNA"/>
</dbReference>
<organism evidence="2 3">
    <name type="scientific">Dryococelus australis</name>
    <dbReference type="NCBI Taxonomy" id="614101"/>
    <lineage>
        <taxon>Eukaryota</taxon>
        <taxon>Metazoa</taxon>
        <taxon>Ecdysozoa</taxon>
        <taxon>Arthropoda</taxon>
        <taxon>Hexapoda</taxon>
        <taxon>Insecta</taxon>
        <taxon>Pterygota</taxon>
        <taxon>Neoptera</taxon>
        <taxon>Polyneoptera</taxon>
        <taxon>Phasmatodea</taxon>
        <taxon>Verophasmatodea</taxon>
        <taxon>Anareolatae</taxon>
        <taxon>Phasmatidae</taxon>
        <taxon>Eurycanthinae</taxon>
        <taxon>Dryococelus</taxon>
    </lineage>
</organism>
<proteinExistence type="predicted"/>
<protein>
    <submittedName>
        <fullName evidence="2">Uncharacterized protein</fullName>
    </submittedName>
</protein>
<keyword evidence="1" id="KW-0472">Membrane</keyword>
<name>A0ABQ9GBX5_9NEOP</name>
<evidence type="ECO:0000256" key="1">
    <source>
        <dbReference type="SAM" id="Phobius"/>
    </source>
</evidence>
<keyword evidence="1" id="KW-1133">Transmembrane helix</keyword>
<keyword evidence="3" id="KW-1185">Reference proteome</keyword>
<feature type="transmembrane region" description="Helical" evidence="1">
    <location>
        <begin position="263"/>
        <end position="289"/>
    </location>
</feature>
<comment type="caution">
    <text evidence="2">The sequence shown here is derived from an EMBL/GenBank/DDBJ whole genome shotgun (WGS) entry which is preliminary data.</text>
</comment>
<evidence type="ECO:0000313" key="3">
    <source>
        <dbReference type="Proteomes" id="UP001159363"/>
    </source>
</evidence>